<proteinExistence type="predicted"/>
<gene>
    <name evidence="2" type="ORF">SRT_17900</name>
</gene>
<reference evidence="2 3" key="1">
    <citation type="journal article" date="2016" name="Microbiol. Immunol.">
        <title>Complete genome sequence of Streptococcus troglodytae TKU31 isolated from the oral cavity of a chimpanzee (Pan troglodytes).</title>
        <authorList>
            <person name="Okamoto M."/>
            <person name="Naito M."/>
            <person name="Miyanohara M."/>
            <person name="Imai S."/>
            <person name="Nomura Y."/>
            <person name="Saito W."/>
            <person name="Momoi Y."/>
            <person name="Takada K."/>
            <person name="Miyabe-Nishiwaki T."/>
            <person name="Tomonaga M."/>
            <person name="Hanada N."/>
        </authorList>
    </citation>
    <scope>NUCLEOTIDE SEQUENCE [LARGE SCALE GENOMIC DNA]</scope>
    <source>
        <strain evidence="3">TKU 31</strain>
    </source>
</reference>
<dbReference type="RefSeq" id="WP_128833803.1">
    <property type="nucleotide sequence ID" value="NZ_AP014612.1"/>
</dbReference>
<keyword evidence="1" id="KW-0472">Membrane</keyword>
<evidence type="ECO:0000256" key="1">
    <source>
        <dbReference type="SAM" id="Phobius"/>
    </source>
</evidence>
<keyword evidence="1" id="KW-1133">Transmembrane helix</keyword>
<evidence type="ECO:0008006" key="4">
    <source>
        <dbReference type="Google" id="ProtNLM"/>
    </source>
</evidence>
<accession>A0A1L7LLJ8</accession>
<keyword evidence="1" id="KW-0812">Transmembrane</keyword>
<sequence length="313" mass="34216">MRSQKEERKVLLILALVFGVIVLATSWMPFINNASGVLALVAFLLGIIALIVNRKNKKMLTLISVAISVISFVIVLISQPIYGAVLNDASDSYKGSTAKVSSSKKKKLTNLETLNALAKKSKSTNELYVTDKIKVGQDGDVMPGIYDLQITGGSGNITGERSSTFSGLYINWLGSSLDSGNIEYPSTIRVVLFEGDTLEFTDISKVKFTAVSSTVKNNNKLGIGNYVVGRDIEPGTYKLDTNATMDPEFENLGWEISIYNIDTDNSKEQNYNPGNTDVVVKLKEGEIITTNFYNTQYDASGDTAKLIFTEVKQ</sequence>
<feature type="transmembrane region" description="Helical" evidence="1">
    <location>
        <begin position="59"/>
        <end position="82"/>
    </location>
</feature>
<evidence type="ECO:0000313" key="3">
    <source>
        <dbReference type="Proteomes" id="UP000217758"/>
    </source>
</evidence>
<evidence type="ECO:0000313" key="2">
    <source>
        <dbReference type="EMBL" id="BAQ25051.1"/>
    </source>
</evidence>
<feature type="transmembrane region" description="Helical" evidence="1">
    <location>
        <begin position="34"/>
        <end position="52"/>
    </location>
</feature>
<dbReference type="AlphaFoldDB" id="A0A1L7LLJ8"/>
<dbReference type="KEGG" id="strg:SRT_17900"/>
<feature type="transmembrane region" description="Helical" evidence="1">
    <location>
        <begin position="10"/>
        <end position="28"/>
    </location>
</feature>
<keyword evidence="3" id="KW-1185">Reference proteome</keyword>
<dbReference type="EMBL" id="AP014612">
    <property type="protein sequence ID" value="BAQ25051.1"/>
    <property type="molecule type" value="Genomic_DNA"/>
</dbReference>
<dbReference type="Proteomes" id="UP000217758">
    <property type="component" value="Chromosome"/>
</dbReference>
<name>A0A1L7LLJ8_9STRE</name>
<organism evidence="2 3">
    <name type="scientific">Streptococcus troglodytae</name>
    <dbReference type="NCBI Taxonomy" id="1111760"/>
    <lineage>
        <taxon>Bacteria</taxon>
        <taxon>Bacillati</taxon>
        <taxon>Bacillota</taxon>
        <taxon>Bacilli</taxon>
        <taxon>Lactobacillales</taxon>
        <taxon>Streptococcaceae</taxon>
        <taxon>Streptococcus</taxon>
    </lineage>
</organism>
<protein>
    <recommendedName>
        <fullName evidence="4">Phage protein</fullName>
    </recommendedName>
</protein>